<name>A0A369BJM5_9BACL</name>
<accession>A0A369BJM5</accession>
<dbReference type="PANTHER" id="PTHR43046">
    <property type="entry name" value="GDP-MANNOSE MANNOSYL HYDROLASE"/>
    <property type="match status" value="1"/>
</dbReference>
<sequence length="147" mass="16936">MNTERFMLRCGVNLILLDNEKVLLLFRNNTGFEDGTFGVVGGHMDGNETARETIIREAQEEVNIQLNPEELKLVGTIHRKLIHCEFIDLFFASQSWLGSLTNKEPEKHSYYKWVEINELPTNTMPLVKTAINNYLNGKSYDELGWDT</sequence>
<feature type="domain" description="Nudix hydrolase" evidence="3">
    <location>
        <begin position="7"/>
        <end position="139"/>
    </location>
</feature>
<dbReference type="EMBL" id="QPJW01000002">
    <property type="protein sequence ID" value="RCX21601.1"/>
    <property type="molecule type" value="Genomic_DNA"/>
</dbReference>
<gene>
    <name evidence="4" type="ORF">DFP94_102355</name>
</gene>
<dbReference type="GO" id="GO:0016787">
    <property type="term" value="F:hydrolase activity"/>
    <property type="evidence" value="ECO:0007669"/>
    <property type="project" value="UniProtKB-KW"/>
</dbReference>
<evidence type="ECO:0000313" key="4">
    <source>
        <dbReference type="EMBL" id="RCX21601.1"/>
    </source>
</evidence>
<evidence type="ECO:0000256" key="1">
    <source>
        <dbReference type="ARBA" id="ARBA00001946"/>
    </source>
</evidence>
<keyword evidence="5" id="KW-1185">Reference proteome</keyword>
<dbReference type="Pfam" id="PF00293">
    <property type="entry name" value="NUDIX"/>
    <property type="match status" value="1"/>
</dbReference>
<organism evidence="4 5">
    <name type="scientific">Fontibacillus phaseoli</name>
    <dbReference type="NCBI Taxonomy" id="1416533"/>
    <lineage>
        <taxon>Bacteria</taxon>
        <taxon>Bacillati</taxon>
        <taxon>Bacillota</taxon>
        <taxon>Bacilli</taxon>
        <taxon>Bacillales</taxon>
        <taxon>Paenibacillaceae</taxon>
        <taxon>Fontibacillus</taxon>
    </lineage>
</organism>
<dbReference type="PROSITE" id="PS00893">
    <property type="entry name" value="NUDIX_BOX"/>
    <property type="match status" value="1"/>
</dbReference>
<dbReference type="AlphaFoldDB" id="A0A369BJM5"/>
<dbReference type="InterPro" id="IPR015797">
    <property type="entry name" value="NUDIX_hydrolase-like_dom_sf"/>
</dbReference>
<keyword evidence="2" id="KW-0378">Hydrolase</keyword>
<evidence type="ECO:0000259" key="3">
    <source>
        <dbReference type="PROSITE" id="PS51462"/>
    </source>
</evidence>
<dbReference type="Gene3D" id="3.90.79.10">
    <property type="entry name" value="Nucleoside Triphosphate Pyrophosphohydrolase"/>
    <property type="match status" value="1"/>
</dbReference>
<evidence type="ECO:0000313" key="5">
    <source>
        <dbReference type="Proteomes" id="UP000253090"/>
    </source>
</evidence>
<dbReference type="InterPro" id="IPR020084">
    <property type="entry name" value="NUDIX_hydrolase_CS"/>
</dbReference>
<protein>
    <submittedName>
        <fullName evidence="4">ADP-ribose pyrophosphatase YjhB (NUDIX family)</fullName>
    </submittedName>
</protein>
<dbReference type="SUPFAM" id="SSF55811">
    <property type="entry name" value="Nudix"/>
    <property type="match status" value="1"/>
</dbReference>
<proteinExistence type="predicted"/>
<comment type="cofactor">
    <cofactor evidence="1">
        <name>Mg(2+)</name>
        <dbReference type="ChEBI" id="CHEBI:18420"/>
    </cofactor>
</comment>
<dbReference type="RefSeq" id="WP_114496146.1">
    <property type="nucleotide sequence ID" value="NZ_QPJW01000002.1"/>
</dbReference>
<dbReference type="Proteomes" id="UP000253090">
    <property type="component" value="Unassembled WGS sequence"/>
</dbReference>
<reference evidence="4 5" key="1">
    <citation type="submission" date="2018-07" db="EMBL/GenBank/DDBJ databases">
        <title>Genomic Encyclopedia of Type Strains, Phase III (KMG-III): the genomes of soil and plant-associated and newly described type strains.</title>
        <authorList>
            <person name="Whitman W."/>
        </authorList>
    </citation>
    <scope>NUCLEOTIDE SEQUENCE [LARGE SCALE GENOMIC DNA]</scope>
    <source>
        <strain evidence="4 5">CECT 8333</strain>
    </source>
</reference>
<dbReference type="PROSITE" id="PS51462">
    <property type="entry name" value="NUDIX"/>
    <property type="match status" value="1"/>
</dbReference>
<dbReference type="OrthoDB" id="21342at2"/>
<evidence type="ECO:0000256" key="2">
    <source>
        <dbReference type="ARBA" id="ARBA00022801"/>
    </source>
</evidence>
<comment type="caution">
    <text evidence="4">The sequence shown here is derived from an EMBL/GenBank/DDBJ whole genome shotgun (WGS) entry which is preliminary data.</text>
</comment>
<dbReference type="InterPro" id="IPR000086">
    <property type="entry name" value="NUDIX_hydrolase_dom"/>
</dbReference>
<dbReference type="PANTHER" id="PTHR43046:SF14">
    <property type="entry name" value="MUTT_NUDIX FAMILY PROTEIN"/>
    <property type="match status" value="1"/>
</dbReference>